<dbReference type="RefSeq" id="WP_359878074.1">
    <property type="nucleotide sequence ID" value="NZ_JBEYHT010000027.1"/>
</dbReference>
<dbReference type="InterPro" id="IPR051908">
    <property type="entry name" value="Ribosomal_N-acetyltransferase"/>
</dbReference>
<dbReference type="CDD" id="cd04301">
    <property type="entry name" value="NAT_SF"/>
    <property type="match status" value="1"/>
</dbReference>
<protein>
    <submittedName>
        <fullName evidence="2">Ribosomal-protein-L7p-serine acetyltransferase</fullName>
    </submittedName>
</protein>
<reference evidence="2 3" key="1">
    <citation type="journal article" date="2016" name="Genome Announc.">
        <title>Complete Genome Sequence of Thiostrepton-Producing Streptomyces laurentii ATCC 31255.</title>
        <authorList>
            <person name="Doi K."/>
            <person name="Fujino Y."/>
            <person name="Nagayoshi Y."/>
            <person name="Ohshima T."/>
            <person name="Ogata S."/>
        </authorList>
    </citation>
    <scope>NUCLEOTIDE SEQUENCE [LARGE SCALE GENOMIC DNA]</scope>
    <source>
        <strain evidence="2 3">ATCC 31255</strain>
    </source>
</reference>
<dbReference type="InterPro" id="IPR016181">
    <property type="entry name" value="Acyl_CoA_acyltransferase"/>
</dbReference>
<dbReference type="AlphaFoldDB" id="A0A160NWH5"/>
<dbReference type="PANTHER" id="PTHR43441:SF10">
    <property type="entry name" value="ACETYLTRANSFERASE"/>
    <property type="match status" value="1"/>
</dbReference>
<dbReference type="Gene3D" id="3.40.630.30">
    <property type="match status" value="1"/>
</dbReference>
<dbReference type="PANTHER" id="PTHR43441">
    <property type="entry name" value="RIBOSOMAL-PROTEIN-SERINE ACETYLTRANSFERASE"/>
    <property type="match status" value="1"/>
</dbReference>
<organism evidence="2 3">
    <name type="scientific">Streptomyces laurentii</name>
    <dbReference type="NCBI Taxonomy" id="39478"/>
    <lineage>
        <taxon>Bacteria</taxon>
        <taxon>Bacillati</taxon>
        <taxon>Actinomycetota</taxon>
        <taxon>Actinomycetes</taxon>
        <taxon>Kitasatosporales</taxon>
        <taxon>Streptomycetaceae</taxon>
        <taxon>Streptomyces</taxon>
    </lineage>
</organism>
<dbReference type="InterPro" id="IPR000182">
    <property type="entry name" value="GNAT_dom"/>
</dbReference>
<evidence type="ECO:0000259" key="1">
    <source>
        <dbReference type="PROSITE" id="PS51186"/>
    </source>
</evidence>
<accession>A0A160NWH5</accession>
<dbReference type="EMBL" id="AP017424">
    <property type="protein sequence ID" value="BAU83069.1"/>
    <property type="molecule type" value="Genomic_DNA"/>
</dbReference>
<dbReference type="PROSITE" id="PS51186">
    <property type="entry name" value="GNAT"/>
    <property type="match status" value="1"/>
</dbReference>
<gene>
    <name evidence="2" type="ORF">SLA_2135</name>
</gene>
<name>A0A160NWH5_STRLU</name>
<dbReference type="GO" id="GO:0008999">
    <property type="term" value="F:protein-N-terminal-alanine acetyltransferase activity"/>
    <property type="evidence" value="ECO:0007669"/>
    <property type="project" value="TreeGrafter"/>
</dbReference>
<feature type="domain" description="N-acetyltransferase" evidence="1">
    <location>
        <begin position="27"/>
        <end position="174"/>
    </location>
</feature>
<dbReference type="Proteomes" id="UP000217676">
    <property type="component" value="Chromosome"/>
</dbReference>
<dbReference type="Pfam" id="PF13302">
    <property type="entry name" value="Acetyltransf_3"/>
    <property type="match status" value="1"/>
</dbReference>
<sequence length="177" mass="19868">MTAPSPRIRLDDELVLRRFEDPADLPELHRVIGESLDHLEPWISWSEVYSPDWTASFLSRRAERWGHDEYTYAILLDGSIAGACQLHRHEQIPGDAYEIGYWLHPAATGLGVATRATRALVEQAFRMPGVERVIVSHDVDNHASASVPTRLGFAELPSMMVDGVENRVWSLGREALA</sequence>
<dbReference type="GO" id="GO:0005737">
    <property type="term" value="C:cytoplasm"/>
    <property type="evidence" value="ECO:0007669"/>
    <property type="project" value="TreeGrafter"/>
</dbReference>
<keyword evidence="2" id="KW-0808">Transferase</keyword>
<proteinExistence type="predicted"/>
<dbReference type="GO" id="GO:1990189">
    <property type="term" value="F:protein N-terminal-serine acetyltransferase activity"/>
    <property type="evidence" value="ECO:0007669"/>
    <property type="project" value="TreeGrafter"/>
</dbReference>
<keyword evidence="3" id="KW-1185">Reference proteome</keyword>
<dbReference type="KEGG" id="slau:SLA_2135"/>
<evidence type="ECO:0000313" key="3">
    <source>
        <dbReference type="Proteomes" id="UP000217676"/>
    </source>
</evidence>
<evidence type="ECO:0000313" key="2">
    <source>
        <dbReference type="EMBL" id="BAU83069.1"/>
    </source>
</evidence>
<dbReference type="SUPFAM" id="SSF55729">
    <property type="entry name" value="Acyl-CoA N-acyltransferases (Nat)"/>
    <property type="match status" value="1"/>
</dbReference>